<evidence type="ECO:0000313" key="1">
    <source>
        <dbReference type="EMBL" id="SMC52312.1"/>
    </source>
</evidence>
<reference evidence="2" key="1">
    <citation type="submission" date="2017-04" db="EMBL/GenBank/DDBJ databases">
        <authorList>
            <person name="Varghese N."/>
            <person name="Submissions S."/>
        </authorList>
    </citation>
    <scope>NUCLEOTIDE SEQUENCE [LARGE SCALE GENOMIC DNA]</scope>
    <source>
        <strain evidence="2">DSM 12126</strain>
    </source>
</reference>
<evidence type="ECO:0000313" key="2">
    <source>
        <dbReference type="Proteomes" id="UP000192756"/>
    </source>
</evidence>
<protein>
    <submittedName>
        <fullName evidence="1">Uncharacterized protein</fullName>
    </submittedName>
</protein>
<gene>
    <name evidence="1" type="ORF">SAMN04488524_1004</name>
</gene>
<keyword evidence="2" id="KW-1185">Reference proteome</keyword>
<dbReference type="Proteomes" id="UP000192756">
    <property type="component" value="Unassembled WGS sequence"/>
</dbReference>
<proteinExistence type="predicted"/>
<sequence>MWQNNNWQHFIDKVGWVGTACRSISSNGEANTNSLIVDKVADGYIKIADFKSAIAAMEQALVKGQEELKDERYKGCVFDYTVEGYKTKIQELKKKI</sequence>
<accession>A0A1W1ZVP1</accession>
<dbReference type="RefSeq" id="WP_084237285.1">
    <property type="nucleotide sequence ID" value="NZ_FWXT01000001.1"/>
</dbReference>
<dbReference type="EMBL" id="FWXT01000001">
    <property type="protein sequence ID" value="SMC52312.1"/>
    <property type="molecule type" value="Genomic_DNA"/>
</dbReference>
<organism evidence="1 2">
    <name type="scientific">Pedobacter africanus</name>
    <dbReference type="NCBI Taxonomy" id="151894"/>
    <lineage>
        <taxon>Bacteria</taxon>
        <taxon>Pseudomonadati</taxon>
        <taxon>Bacteroidota</taxon>
        <taxon>Sphingobacteriia</taxon>
        <taxon>Sphingobacteriales</taxon>
        <taxon>Sphingobacteriaceae</taxon>
        <taxon>Pedobacter</taxon>
    </lineage>
</organism>
<dbReference type="AlphaFoldDB" id="A0A1W1ZVP1"/>
<name>A0A1W1ZVP1_9SPHI</name>